<keyword evidence="5" id="KW-0472">Membrane</keyword>
<gene>
    <name evidence="7" type="ORF">OSB_07030</name>
</gene>
<dbReference type="InterPro" id="IPR037185">
    <property type="entry name" value="EmrE-like"/>
</dbReference>
<evidence type="ECO:0000256" key="4">
    <source>
        <dbReference type="ARBA" id="ARBA00022989"/>
    </source>
</evidence>
<comment type="similarity">
    <text evidence="2">Belongs to the drug/metabolite transporter (DMT) superfamily. 10 TMS drug/metabolite exporter (DME) (TC 2.A.7.3) family.</text>
</comment>
<comment type="subcellular location">
    <subcellularLocation>
        <location evidence="1">Membrane</location>
        <topology evidence="1">Multi-pass membrane protein</topology>
    </subcellularLocation>
</comment>
<evidence type="ECO:0000256" key="1">
    <source>
        <dbReference type="ARBA" id="ARBA00004141"/>
    </source>
</evidence>
<dbReference type="InterPro" id="IPR000620">
    <property type="entry name" value="EamA_dom"/>
</dbReference>
<dbReference type="STRING" id="1458307.OSB_07030"/>
<dbReference type="Proteomes" id="UP000067444">
    <property type="component" value="Chromosome"/>
</dbReference>
<organism evidence="7 8">
    <name type="scientific">Octadecabacter temperatus</name>
    <dbReference type="NCBI Taxonomy" id="1458307"/>
    <lineage>
        <taxon>Bacteria</taxon>
        <taxon>Pseudomonadati</taxon>
        <taxon>Pseudomonadota</taxon>
        <taxon>Alphaproteobacteria</taxon>
        <taxon>Rhodobacterales</taxon>
        <taxon>Roseobacteraceae</taxon>
        <taxon>Octadecabacter</taxon>
    </lineage>
</organism>
<dbReference type="Pfam" id="PF00892">
    <property type="entry name" value="EamA"/>
    <property type="match status" value="1"/>
</dbReference>
<keyword evidence="3" id="KW-0812">Transmembrane</keyword>
<evidence type="ECO:0000259" key="6">
    <source>
        <dbReference type="Pfam" id="PF00892"/>
    </source>
</evidence>
<keyword evidence="8" id="KW-1185">Reference proteome</keyword>
<evidence type="ECO:0000313" key="8">
    <source>
        <dbReference type="Proteomes" id="UP000067444"/>
    </source>
</evidence>
<dbReference type="GO" id="GO:0016020">
    <property type="term" value="C:membrane"/>
    <property type="evidence" value="ECO:0007669"/>
    <property type="project" value="UniProtKB-SubCell"/>
</dbReference>
<dbReference type="AlphaFoldDB" id="A0A0K0Y2U7"/>
<keyword evidence="4" id="KW-1133">Transmembrane helix</keyword>
<feature type="domain" description="EamA" evidence="6">
    <location>
        <begin position="2"/>
        <end position="135"/>
    </location>
</feature>
<evidence type="ECO:0000256" key="3">
    <source>
        <dbReference type="ARBA" id="ARBA00022692"/>
    </source>
</evidence>
<reference evidence="7 8" key="1">
    <citation type="journal article" date="2015" name="Genome Announc.">
        <title>Closed Genome Sequence of Octadecabacter temperatus SB1, the First Mesophilic Species of the Genus Octadecabacter.</title>
        <authorList>
            <person name="Voget S."/>
            <person name="Billerbeck S."/>
            <person name="Simon M."/>
            <person name="Daniel R."/>
        </authorList>
    </citation>
    <scope>NUCLEOTIDE SEQUENCE [LARGE SCALE GENOMIC DNA]</scope>
    <source>
        <strain evidence="7 8">SB1</strain>
    </source>
</reference>
<evidence type="ECO:0000313" key="7">
    <source>
        <dbReference type="EMBL" id="AKS45264.1"/>
    </source>
</evidence>
<dbReference type="KEGG" id="otm:OSB_07030"/>
<dbReference type="SUPFAM" id="SSF103481">
    <property type="entry name" value="Multidrug resistance efflux transporter EmrE"/>
    <property type="match status" value="2"/>
</dbReference>
<name>A0A0K0Y2U7_9RHOB</name>
<dbReference type="EMBL" id="CP012160">
    <property type="protein sequence ID" value="AKS45264.1"/>
    <property type="molecule type" value="Genomic_DNA"/>
</dbReference>
<evidence type="ECO:0000256" key="5">
    <source>
        <dbReference type="ARBA" id="ARBA00023136"/>
    </source>
</evidence>
<proteinExistence type="inferred from homology"/>
<accession>A0A0K0Y2U7</accession>
<dbReference type="PANTHER" id="PTHR22911:SF6">
    <property type="entry name" value="SOLUTE CARRIER FAMILY 35 MEMBER G1"/>
    <property type="match status" value="1"/>
</dbReference>
<dbReference type="PANTHER" id="PTHR22911">
    <property type="entry name" value="ACYL-MALONYL CONDENSING ENZYME-RELATED"/>
    <property type="match status" value="1"/>
</dbReference>
<evidence type="ECO:0000256" key="2">
    <source>
        <dbReference type="ARBA" id="ARBA00009853"/>
    </source>
</evidence>
<sequence length="297" mass="31930">MAVCVLVCTVFALSFGDALVRKMGLAADYQMSIWQIVFLRSLIALPILLLLCARRLSRTTFMPNRWVLLRSAMLAVMWVFYYAALSRMPFSVAAAAYYTLPLFILVFSALFAGERIGGIGAIGIVLGFVGVLIITNPRASGVSLWLLMPLCAAMLYALSMILTRTRCATNSIWTLAIWLNVTFVAVGGAGLVLLPDGASTEVWRSTWVPVSGAGWRVMLVSAIAIVIGAVGTAFAYQRAPSAMLGAFDFSYLAFAILWGWLMFGEAVDAPTLFGILLIVVAGGLALMTSGSIRTTEA</sequence>
<dbReference type="OrthoDB" id="148351at2"/>
<protein>
    <submittedName>
        <fullName evidence="7">EamA-like transporter family protein</fullName>
    </submittedName>
</protein>